<dbReference type="SMART" id="SM00173">
    <property type="entry name" value="RAS"/>
    <property type="match status" value="1"/>
</dbReference>
<dbReference type="InterPro" id="IPR032675">
    <property type="entry name" value="LRR_dom_sf"/>
</dbReference>
<keyword evidence="13" id="KW-0472">Membrane</keyword>
<dbReference type="Pfam" id="PF16095">
    <property type="entry name" value="COR-A"/>
    <property type="match status" value="1"/>
</dbReference>
<dbReference type="NCBIfam" id="TIGR00231">
    <property type="entry name" value="small_GTP"/>
    <property type="match status" value="1"/>
</dbReference>
<evidence type="ECO:0000256" key="12">
    <source>
        <dbReference type="SAM" id="MobiDB-lite"/>
    </source>
</evidence>
<dbReference type="Proteomes" id="UP000299367">
    <property type="component" value="Unassembled WGS sequence"/>
</dbReference>
<keyword evidence="2" id="KW-0723">Serine/threonine-protein kinase</keyword>
<dbReference type="GO" id="GO:0005524">
    <property type="term" value="F:ATP binding"/>
    <property type="evidence" value="ECO:0007669"/>
    <property type="project" value="UniProtKB-KW"/>
</dbReference>
<feature type="domain" description="Roc" evidence="14">
    <location>
        <begin position="266"/>
        <end position="433"/>
    </location>
</feature>
<accession>A0A480AIT4</accession>
<dbReference type="SMART" id="SM00365">
    <property type="entry name" value="LRR_SD22"/>
    <property type="match status" value="5"/>
</dbReference>
<reference evidence="16" key="1">
    <citation type="submission" date="2019-02" db="EMBL/GenBank/DDBJ databases">
        <title>Draft genome sequence of Dolichospermum planctonicum NIES-80.</title>
        <authorList>
            <person name="Yamaguchi H."/>
            <person name="Suzuki S."/>
            <person name="Kawachi M."/>
        </authorList>
    </citation>
    <scope>NUCLEOTIDE SEQUENCE [LARGE SCALE GENOMIC DNA]</scope>
    <source>
        <strain evidence="16">NIES-80</strain>
    </source>
</reference>
<dbReference type="InterPro" id="IPR057263">
    <property type="entry name" value="COR-B"/>
</dbReference>
<sequence length="875" mass="98924">MTDQELLQIIEKAARDKETTLNLRNNQLTRLPEAIAQLSHLMYLNLSDNQLTRLPEAIAQLSNLTVLYLSDNQLTTLPEAIAQLSHLMYLNLSDNQLTRLPEAIAQLSNLRELDLSNNQLTRLPEAIAQLSNLRELDLSNNQLTRLPEAIAQLSNLTGLYLSNNQLTRLPEAIAQLSNLTGLGLSNNQLTTLPEAIAQLSNLTGLGLRNNQLTTLPEAIKQLSQLGKLDLRGNQLNIPAEILGSSWGSLGKPSEILTYYFSLQTEEQQPLNEAKVLLVGQGTVGKTSLVKRLINNTFDANESKTNGINIENWRLEVNQQTIRLNIWDFGGQEIMHATHQFFLTKRSLYLLVINAREDEQQNRLEYWLKIIQSFGGDSPIILVGNKIDEHPLDLDQTGLHKKYKNIKDIVPISCKTGAGIENLLSIIKRELANLKGINDPLPKSWFQVKTHLEKMEKDYILYHEYEGICQNEKINEKLKQSTLMELLHQLGIVLNFRDDFGLKGVPVLNPEWVTNGVYKILNDNLLTTEFRGMLTLQELRRILDDSKYPDDKPEFIIKMMERFELCFPLDDKDKYLIPDLLPKEEPATGEWENVLAFEYHYNILPSSIISRLIVRMHHLADKKTWWRSGIVLRYNKNRALVKSDQEDRKIFIFISGSDFTRRDLLAMIRSQFDSIHQTIQGLEAKEKVPIPGHPGIFADYKNLLVYADKNLDFIPEELTETFNARKLLNWIEEERPKPGDPDPIKPPQPLDPPMTPPPPQPKPEPQPQPQPPISSAERGIALAMALAVLITFIVLILNPRSMNGNALAIVRFLASAFAGIAGYLVSGDLGLQSSIPFMKTKTQVKATGAFAAFVLVFLLFYMGVPTSEIPQPTPTP</sequence>
<feature type="transmembrane region" description="Helical" evidence="13">
    <location>
        <begin position="778"/>
        <end position="796"/>
    </location>
</feature>
<dbReference type="Gene3D" id="3.30.310.200">
    <property type="match status" value="1"/>
</dbReference>
<dbReference type="Gene3D" id="1.10.10.2200">
    <property type="match status" value="1"/>
</dbReference>
<dbReference type="EMBL" id="BJCF01000029">
    <property type="protein sequence ID" value="GCL42921.1"/>
    <property type="molecule type" value="Genomic_DNA"/>
</dbReference>
<evidence type="ECO:0000256" key="5">
    <source>
        <dbReference type="ARBA" id="ARBA00022737"/>
    </source>
</evidence>
<evidence type="ECO:0000313" key="15">
    <source>
        <dbReference type="EMBL" id="GCL42921.1"/>
    </source>
</evidence>
<dbReference type="OrthoDB" id="459949at2"/>
<feature type="compositionally biased region" description="Pro residues" evidence="12">
    <location>
        <begin position="743"/>
        <end position="771"/>
    </location>
</feature>
<evidence type="ECO:0000313" key="16">
    <source>
        <dbReference type="Proteomes" id="UP000299367"/>
    </source>
</evidence>
<evidence type="ECO:0000256" key="1">
    <source>
        <dbReference type="ARBA" id="ARBA00012513"/>
    </source>
</evidence>
<dbReference type="AlphaFoldDB" id="A0A480AIT4"/>
<gene>
    <name evidence="15" type="ORF">NIES80_26300</name>
</gene>
<evidence type="ECO:0000256" key="8">
    <source>
        <dbReference type="ARBA" id="ARBA00022840"/>
    </source>
</evidence>
<dbReference type="InterPro" id="IPR020859">
    <property type="entry name" value="ROC"/>
</dbReference>
<evidence type="ECO:0000256" key="3">
    <source>
        <dbReference type="ARBA" id="ARBA00022614"/>
    </source>
</evidence>
<dbReference type="Gene3D" id="1.10.10.10">
    <property type="entry name" value="Winged helix-like DNA-binding domain superfamily/Winged helix DNA-binding domain"/>
    <property type="match status" value="1"/>
</dbReference>
<dbReference type="Gene3D" id="3.40.50.300">
    <property type="entry name" value="P-loop containing nucleotide triphosphate hydrolases"/>
    <property type="match status" value="1"/>
</dbReference>
<dbReference type="SMART" id="SM00175">
    <property type="entry name" value="RAB"/>
    <property type="match status" value="1"/>
</dbReference>
<dbReference type="GO" id="GO:0004674">
    <property type="term" value="F:protein serine/threonine kinase activity"/>
    <property type="evidence" value="ECO:0007669"/>
    <property type="project" value="UniProtKB-KW"/>
</dbReference>
<keyword evidence="8" id="KW-0067">ATP-binding</keyword>
<dbReference type="PRINTS" id="PR00019">
    <property type="entry name" value="LEURICHRPT"/>
</dbReference>
<proteinExistence type="predicted"/>
<dbReference type="PANTHER" id="PTHR48051">
    <property type="match status" value="1"/>
</dbReference>
<evidence type="ECO:0000256" key="4">
    <source>
        <dbReference type="ARBA" id="ARBA00022679"/>
    </source>
</evidence>
<dbReference type="SMART" id="SM00369">
    <property type="entry name" value="LRR_TYP"/>
    <property type="match status" value="10"/>
</dbReference>
<dbReference type="InterPro" id="IPR055414">
    <property type="entry name" value="LRR_R13L4/SHOC2-like"/>
</dbReference>
<keyword evidence="9" id="KW-0342">GTP-binding</keyword>
<dbReference type="SUPFAM" id="SSF52540">
    <property type="entry name" value="P-loop containing nucleoside triphosphate hydrolases"/>
    <property type="match status" value="1"/>
</dbReference>
<evidence type="ECO:0000256" key="6">
    <source>
        <dbReference type="ARBA" id="ARBA00022741"/>
    </source>
</evidence>
<feature type="transmembrane region" description="Helical" evidence="13">
    <location>
        <begin position="808"/>
        <end position="825"/>
    </location>
</feature>
<feature type="compositionally biased region" description="Basic and acidic residues" evidence="12">
    <location>
        <begin position="733"/>
        <end position="742"/>
    </location>
</feature>
<dbReference type="Pfam" id="PF25497">
    <property type="entry name" value="COR-B"/>
    <property type="match status" value="1"/>
</dbReference>
<dbReference type="EC" id="2.7.11.1" evidence="1"/>
<dbReference type="RefSeq" id="WP_137908463.1">
    <property type="nucleotide sequence ID" value="NZ_BJCF01000029.1"/>
</dbReference>
<dbReference type="Gene3D" id="3.80.10.10">
    <property type="entry name" value="Ribonuclease Inhibitor"/>
    <property type="match status" value="2"/>
</dbReference>
<dbReference type="CDD" id="cd09914">
    <property type="entry name" value="RocCOR"/>
    <property type="match status" value="1"/>
</dbReference>
<name>A0A480AIT4_9CYAN</name>
<evidence type="ECO:0000256" key="2">
    <source>
        <dbReference type="ARBA" id="ARBA00022527"/>
    </source>
</evidence>
<evidence type="ECO:0000256" key="7">
    <source>
        <dbReference type="ARBA" id="ARBA00022777"/>
    </source>
</evidence>
<feature type="region of interest" description="Disordered" evidence="12">
    <location>
        <begin position="733"/>
        <end position="773"/>
    </location>
</feature>
<keyword evidence="3" id="KW-0433">Leucine-rich repeat</keyword>
<dbReference type="InterPro" id="IPR001611">
    <property type="entry name" value="Leu-rich_rpt"/>
</dbReference>
<keyword evidence="4" id="KW-0808">Transferase</keyword>
<dbReference type="Pfam" id="PF13855">
    <property type="entry name" value="LRR_8"/>
    <property type="match status" value="1"/>
</dbReference>
<dbReference type="PROSITE" id="PS51424">
    <property type="entry name" value="ROC"/>
    <property type="match status" value="1"/>
</dbReference>
<keyword evidence="13" id="KW-1133">Transmembrane helix</keyword>
<dbReference type="PROSITE" id="PS51419">
    <property type="entry name" value="RAB"/>
    <property type="match status" value="1"/>
</dbReference>
<dbReference type="SMART" id="SM00364">
    <property type="entry name" value="LRR_BAC"/>
    <property type="match status" value="9"/>
</dbReference>
<dbReference type="FunFam" id="3.80.10.10:FF:001164">
    <property type="entry name" value="GH01279p"/>
    <property type="match status" value="1"/>
</dbReference>
<evidence type="ECO:0000256" key="11">
    <source>
        <dbReference type="ARBA" id="ARBA00048679"/>
    </source>
</evidence>
<dbReference type="InterPro" id="IPR036388">
    <property type="entry name" value="WH-like_DNA-bd_sf"/>
</dbReference>
<keyword evidence="5" id="KW-0677">Repeat</keyword>
<feature type="transmembrane region" description="Helical" evidence="13">
    <location>
        <begin position="845"/>
        <end position="863"/>
    </location>
</feature>
<evidence type="ECO:0000256" key="10">
    <source>
        <dbReference type="ARBA" id="ARBA00047899"/>
    </source>
</evidence>
<dbReference type="InterPro" id="IPR003591">
    <property type="entry name" value="Leu-rich_rpt_typical-subtyp"/>
</dbReference>
<evidence type="ECO:0000259" key="14">
    <source>
        <dbReference type="PROSITE" id="PS51424"/>
    </source>
</evidence>
<dbReference type="PRINTS" id="PR00449">
    <property type="entry name" value="RASTRNSFRMNG"/>
</dbReference>
<dbReference type="InterPro" id="IPR027417">
    <property type="entry name" value="P-loop_NTPase"/>
</dbReference>
<dbReference type="InterPro" id="IPR032171">
    <property type="entry name" value="COR-A"/>
</dbReference>
<dbReference type="SUPFAM" id="SSF52058">
    <property type="entry name" value="L domain-like"/>
    <property type="match status" value="1"/>
</dbReference>
<dbReference type="GO" id="GO:0005737">
    <property type="term" value="C:cytoplasm"/>
    <property type="evidence" value="ECO:0007669"/>
    <property type="project" value="TreeGrafter"/>
</dbReference>
<dbReference type="PANTHER" id="PTHR48051:SF54">
    <property type="entry name" value="LEUCINE-RICH REPEAT-CONTAINING PROTEIN"/>
    <property type="match status" value="1"/>
</dbReference>
<dbReference type="InterPro" id="IPR050216">
    <property type="entry name" value="LRR_domain-containing"/>
</dbReference>
<dbReference type="GO" id="GO:0009274">
    <property type="term" value="C:peptidoglycan-based cell wall"/>
    <property type="evidence" value="ECO:0007669"/>
    <property type="project" value="UniProtKB-ARBA"/>
</dbReference>
<dbReference type="InterPro" id="IPR005225">
    <property type="entry name" value="Small_GTP-bd"/>
</dbReference>
<dbReference type="GO" id="GO:0005525">
    <property type="term" value="F:GTP binding"/>
    <property type="evidence" value="ECO:0007669"/>
    <property type="project" value="UniProtKB-KW"/>
</dbReference>
<keyword evidence="13" id="KW-0812">Transmembrane</keyword>
<protein>
    <recommendedName>
        <fullName evidence="1">non-specific serine/threonine protein kinase</fullName>
        <ecNumber evidence="1">2.7.11.1</ecNumber>
    </recommendedName>
</protein>
<dbReference type="Pfam" id="PF23598">
    <property type="entry name" value="LRR_14"/>
    <property type="match status" value="1"/>
</dbReference>
<comment type="catalytic activity">
    <reaction evidence="11">
        <text>L-seryl-[protein] + ATP = O-phospho-L-seryl-[protein] + ADP + H(+)</text>
        <dbReference type="Rhea" id="RHEA:17989"/>
        <dbReference type="Rhea" id="RHEA-COMP:9863"/>
        <dbReference type="Rhea" id="RHEA-COMP:11604"/>
        <dbReference type="ChEBI" id="CHEBI:15378"/>
        <dbReference type="ChEBI" id="CHEBI:29999"/>
        <dbReference type="ChEBI" id="CHEBI:30616"/>
        <dbReference type="ChEBI" id="CHEBI:83421"/>
        <dbReference type="ChEBI" id="CHEBI:456216"/>
        <dbReference type="EC" id="2.7.11.1"/>
    </reaction>
</comment>
<comment type="catalytic activity">
    <reaction evidence="10">
        <text>L-threonyl-[protein] + ATP = O-phospho-L-threonyl-[protein] + ADP + H(+)</text>
        <dbReference type="Rhea" id="RHEA:46608"/>
        <dbReference type="Rhea" id="RHEA-COMP:11060"/>
        <dbReference type="Rhea" id="RHEA-COMP:11605"/>
        <dbReference type="ChEBI" id="CHEBI:15378"/>
        <dbReference type="ChEBI" id="CHEBI:30013"/>
        <dbReference type="ChEBI" id="CHEBI:30616"/>
        <dbReference type="ChEBI" id="CHEBI:61977"/>
        <dbReference type="ChEBI" id="CHEBI:456216"/>
        <dbReference type="EC" id="2.7.11.1"/>
    </reaction>
</comment>
<organism evidence="15 16">
    <name type="scientific">Dolichospermum planctonicum</name>
    <dbReference type="NCBI Taxonomy" id="136072"/>
    <lineage>
        <taxon>Bacteria</taxon>
        <taxon>Bacillati</taxon>
        <taxon>Cyanobacteriota</taxon>
        <taxon>Cyanophyceae</taxon>
        <taxon>Nostocales</taxon>
        <taxon>Aphanizomenonaceae</taxon>
        <taxon>Dolichospermum</taxon>
    </lineage>
</organism>
<keyword evidence="6" id="KW-0547">Nucleotide-binding</keyword>
<dbReference type="Pfam" id="PF08477">
    <property type="entry name" value="Roc"/>
    <property type="match status" value="1"/>
</dbReference>
<evidence type="ECO:0000256" key="9">
    <source>
        <dbReference type="ARBA" id="ARBA00023134"/>
    </source>
</evidence>
<keyword evidence="7" id="KW-0418">Kinase</keyword>
<evidence type="ECO:0000256" key="13">
    <source>
        <dbReference type="SAM" id="Phobius"/>
    </source>
</evidence>
<comment type="caution">
    <text evidence="15">The sequence shown here is derived from an EMBL/GenBank/DDBJ whole genome shotgun (WGS) entry which is preliminary data.</text>
</comment>
<dbReference type="PROSITE" id="PS51450">
    <property type="entry name" value="LRR"/>
    <property type="match status" value="7"/>
</dbReference>